<organism evidence="2">
    <name type="scientific">viral metagenome</name>
    <dbReference type="NCBI Taxonomy" id="1070528"/>
    <lineage>
        <taxon>unclassified sequences</taxon>
        <taxon>metagenomes</taxon>
        <taxon>organismal metagenomes</taxon>
    </lineage>
</organism>
<keyword evidence="1" id="KW-1133">Transmembrane helix</keyword>
<keyword evidence="1" id="KW-0472">Membrane</keyword>
<evidence type="ECO:0000313" key="2">
    <source>
        <dbReference type="EMBL" id="QHT21705.1"/>
    </source>
</evidence>
<accession>A0A6C0E2S5</accession>
<dbReference type="EMBL" id="MN739696">
    <property type="protein sequence ID" value="QHT21705.1"/>
    <property type="molecule type" value="Genomic_DNA"/>
</dbReference>
<sequence length="239" mass="27661">MANKFVLLILIIFAGIIFLHFYNQRNKETFKTTKKLKNWDDNVYRDPGTSGITTMGKDKPWWHVVSKLEGKQKKLTIYDNYTGYQNDEEEEEKSNIKIERKEDNLFTDVDGNVMSAKQSAKEMKEYIKNIVLNGQTDCYCVDDKNPFDDKNKQDEIEEFRETQLDFKTKINGSSSPFMDDVDKINILNLRENDKGLEGKTIAEIHDKIIGNASTLNIVMNNNIAGNEYDGSEYVKKIDI</sequence>
<feature type="transmembrane region" description="Helical" evidence="1">
    <location>
        <begin position="6"/>
        <end position="22"/>
    </location>
</feature>
<evidence type="ECO:0000256" key="1">
    <source>
        <dbReference type="SAM" id="Phobius"/>
    </source>
</evidence>
<keyword evidence="1" id="KW-0812">Transmembrane</keyword>
<dbReference type="AlphaFoldDB" id="A0A6C0E2S5"/>
<reference evidence="2" key="1">
    <citation type="journal article" date="2020" name="Nature">
        <title>Giant virus diversity and host interactions through global metagenomics.</title>
        <authorList>
            <person name="Schulz F."/>
            <person name="Roux S."/>
            <person name="Paez-Espino D."/>
            <person name="Jungbluth S."/>
            <person name="Walsh D.A."/>
            <person name="Denef V.J."/>
            <person name="McMahon K.D."/>
            <person name="Konstantinidis K.T."/>
            <person name="Eloe-Fadrosh E.A."/>
            <person name="Kyrpides N.C."/>
            <person name="Woyke T."/>
        </authorList>
    </citation>
    <scope>NUCLEOTIDE SEQUENCE</scope>
    <source>
        <strain evidence="2">GVMAG-M-3300023179-103</strain>
    </source>
</reference>
<protein>
    <submittedName>
        <fullName evidence="2">Uncharacterized protein</fullName>
    </submittedName>
</protein>
<name>A0A6C0E2S5_9ZZZZ</name>
<proteinExistence type="predicted"/>